<comment type="similarity">
    <text evidence="1">Belongs to the LysR transcriptional regulatory family.</text>
</comment>
<dbReference type="Gene3D" id="1.10.10.10">
    <property type="entry name" value="Winged helix-like DNA-binding domain superfamily/Winged helix DNA-binding domain"/>
    <property type="match status" value="1"/>
</dbReference>
<dbReference type="Pfam" id="PF00126">
    <property type="entry name" value="HTH_1"/>
    <property type="match status" value="1"/>
</dbReference>
<keyword evidence="3" id="KW-0238">DNA-binding</keyword>
<evidence type="ECO:0000313" key="6">
    <source>
        <dbReference type="EMBL" id="RJG47559.1"/>
    </source>
</evidence>
<gene>
    <name evidence="6" type="ORF">D1Z90_10500</name>
</gene>
<dbReference type="Pfam" id="PF03466">
    <property type="entry name" value="LysR_substrate"/>
    <property type="match status" value="1"/>
</dbReference>
<evidence type="ECO:0000256" key="4">
    <source>
        <dbReference type="ARBA" id="ARBA00023163"/>
    </source>
</evidence>
<dbReference type="OrthoDB" id="9786526at2"/>
<dbReference type="SUPFAM" id="SSF46785">
    <property type="entry name" value="Winged helix' DNA-binding domain"/>
    <property type="match status" value="1"/>
</dbReference>
<dbReference type="GO" id="GO:0003700">
    <property type="term" value="F:DNA-binding transcription factor activity"/>
    <property type="evidence" value="ECO:0007669"/>
    <property type="project" value="InterPro"/>
</dbReference>
<evidence type="ECO:0000313" key="7">
    <source>
        <dbReference type="Proteomes" id="UP000283255"/>
    </source>
</evidence>
<comment type="caution">
    <text evidence="6">The sequence shown here is derived from an EMBL/GenBank/DDBJ whole genome shotgun (WGS) entry which is preliminary data.</text>
</comment>
<name>A0A418YEK4_9GAMM</name>
<keyword evidence="4" id="KW-0804">Transcription</keyword>
<proteinExistence type="inferred from homology"/>
<evidence type="ECO:0000259" key="5">
    <source>
        <dbReference type="PROSITE" id="PS50931"/>
    </source>
</evidence>
<sequence length="299" mass="33671">MDKLTAMNIFIRVTELGSFSKAADEINTSPSYISKQISALEQSLGARLLQRTTRVLSLTEAGESYLHHCRKVAQQLAIAESEIAELQGTPAGLLRVSMPSVLGEQASALMYAQFMRQYPSIELDIMVEDRFVDMVEEGFDICIRASEAFPDSSLIYKPIGDLAVHLKAAPEYLAQHGHPRTAKDLAHHPLISHRYGWANSYRFVKEGTTEQVAFERKVRVNNTAMVRHLLTQGMGVGFLPVYRSDEQNDDSLVTLLPDYQDGTITISMVYPARTFTPLKVHKFIAFFQLWFEQHMQTLG</sequence>
<dbReference type="PROSITE" id="PS50931">
    <property type="entry name" value="HTH_LYSR"/>
    <property type="match status" value="1"/>
</dbReference>
<organism evidence="6 7">
    <name type="scientific">Motilimonas pumila</name>
    <dbReference type="NCBI Taxonomy" id="2303987"/>
    <lineage>
        <taxon>Bacteria</taxon>
        <taxon>Pseudomonadati</taxon>
        <taxon>Pseudomonadota</taxon>
        <taxon>Gammaproteobacteria</taxon>
        <taxon>Alteromonadales</taxon>
        <taxon>Alteromonadales genera incertae sedis</taxon>
        <taxon>Motilimonas</taxon>
    </lineage>
</organism>
<dbReference type="Proteomes" id="UP000283255">
    <property type="component" value="Unassembled WGS sequence"/>
</dbReference>
<dbReference type="InterPro" id="IPR005119">
    <property type="entry name" value="LysR_subst-bd"/>
</dbReference>
<accession>A0A418YEK4</accession>
<evidence type="ECO:0000256" key="3">
    <source>
        <dbReference type="ARBA" id="ARBA00023125"/>
    </source>
</evidence>
<dbReference type="AlphaFoldDB" id="A0A418YEK4"/>
<dbReference type="EMBL" id="QZCH01000012">
    <property type="protein sequence ID" value="RJG47559.1"/>
    <property type="molecule type" value="Genomic_DNA"/>
</dbReference>
<evidence type="ECO:0000256" key="2">
    <source>
        <dbReference type="ARBA" id="ARBA00023015"/>
    </source>
</evidence>
<reference evidence="6 7" key="1">
    <citation type="submission" date="2018-09" db="EMBL/GenBank/DDBJ databases">
        <authorList>
            <person name="Wang F."/>
        </authorList>
    </citation>
    <scope>NUCLEOTIDE SEQUENCE [LARGE SCALE GENOMIC DNA]</scope>
    <source>
        <strain evidence="6 7">PLHSC7-2</strain>
    </source>
</reference>
<dbReference type="RefSeq" id="WP_119910712.1">
    <property type="nucleotide sequence ID" value="NZ_QZCH01000012.1"/>
</dbReference>
<dbReference type="InterPro" id="IPR036388">
    <property type="entry name" value="WH-like_DNA-bd_sf"/>
</dbReference>
<dbReference type="InterPro" id="IPR000847">
    <property type="entry name" value="LysR_HTH_N"/>
</dbReference>
<dbReference type="InterPro" id="IPR058163">
    <property type="entry name" value="LysR-type_TF_proteobact-type"/>
</dbReference>
<protein>
    <submittedName>
        <fullName evidence="6">LysR family transcriptional regulator</fullName>
    </submittedName>
</protein>
<dbReference type="SUPFAM" id="SSF53850">
    <property type="entry name" value="Periplasmic binding protein-like II"/>
    <property type="match status" value="1"/>
</dbReference>
<keyword evidence="7" id="KW-1185">Reference proteome</keyword>
<dbReference type="CDD" id="cd08422">
    <property type="entry name" value="PBP2_CrgA_like"/>
    <property type="match status" value="1"/>
</dbReference>
<dbReference type="GO" id="GO:0043565">
    <property type="term" value="F:sequence-specific DNA binding"/>
    <property type="evidence" value="ECO:0007669"/>
    <property type="project" value="TreeGrafter"/>
</dbReference>
<dbReference type="GO" id="GO:0006351">
    <property type="term" value="P:DNA-templated transcription"/>
    <property type="evidence" value="ECO:0007669"/>
    <property type="project" value="TreeGrafter"/>
</dbReference>
<feature type="domain" description="HTH lysR-type" evidence="5">
    <location>
        <begin position="1"/>
        <end position="59"/>
    </location>
</feature>
<dbReference type="PANTHER" id="PTHR30537">
    <property type="entry name" value="HTH-TYPE TRANSCRIPTIONAL REGULATOR"/>
    <property type="match status" value="1"/>
</dbReference>
<keyword evidence="2" id="KW-0805">Transcription regulation</keyword>
<dbReference type="InterPro" id="IPR036390">
    <property type="entry name" value="WH_DNA-bd_sf"/>
</dbReference>
<dbReference type="FunFam" id="1.10.10.10:FF:000001">
    <property type="entry name" value="LysR family transcriptional regulator"/>
    <property type="match status" value="1"/>
</dbReference>
<dbReference type="Gene3D" id="3.40.190.290">
    <property type="match status" value="1"/>
</dbReference>
<dbReference type="PANTHER" id="PTHR30537:SF5">
    <property type="entry name" value="HTH-TYPE TRANSCRIPTIONAL ACTIVATOR TTDR-RELATED"/>
    <property type="match status" value="1"/>
</dbReference>
<reference evidence="6 7" key="2">
    <citation type="submission" date="2019-01" db="EMBL/GenBank/DDBJ databases">
        <title>Motilimonas pumilus sp. nov., isolated from the gut of sea cucumber (Apostichopus japonicus).</title>
        <authorList>
            <person name="Wang F.-Q."/>
            <person name="Ren L.-H."/>
            <person name="Lin Y.-W."/>
            <person name="Sun G.-H."/>
            <person name="Du Z.-J."/>
            <person name="Zhao J.-X."/>
            <person name="Liu X.-J."/>
            <person name="Liu L.-J."/>
        </authorList>
    </citation>
    <scope>NUCLEOTIDE SEQUENCE [LARGE SCALE GENOMIC DNA]</scope>
    <source>
        <strain evidence="6 7">PLHSC7-2</strain>
    </source>
</reference>
<evidence type="ECO:0000256" key="1">
    <source>
        <dbReference type="ARBA" id="ARBA00009437"/>
    </source>
</evidence>